<reference evidence="1 2" key="1">
    <citation type="submission" date="2020-02" db="EMBL/GenBank/DDBJ databases">
        <title>Rhodobacter algicola sp. nov., isolated from microalga culture.</title>
        <authorList>
            <person name="Park C.-Y."/>
        </authorList>
    </citation>
    <scope>NUCLEOTIDE SEQUENCE [LARGE SCALE GENOMIC DNA]</scope>
    <source>
        <strain evidence="1 2">ETT8</strain>
    </source>
</reference>
<dbReference type="EMBL" id="JAAIKE010000003">
    <property type="protein sequence ID" value="NEX46546.1"/>
    <property type="molecule type" value="Genomic_DNA"/>
</dbReference>
<dbReference type="Proteomes" id="UP000481421">
    <property type="component" value="Unassembled WGS sequence"/>
</dbReference>
<organism evidence="1 2">
    <name type="scientific">Pseudotabrizicola algicola</name>
    <dbReference type="NCBI Taxonomy" id="2709381"/>
    <lineage>
        <taxon>Bacteria</taxon>
        <taxon>Pseudomonadati</taxon>
        <taxon>Pseudomonadota</taxon>
        <taxon>Alphaproteobacteria</taxon>
        <taxon>Rhodobacterales</taxon>
        <taxon>Paracoccaceae</taxon>
        <taxon>Pseudotabrizicola</taxon>
    </lineage>
</organism>
<gene>
    <name evidence="1" type="ORF">G3572_10045</name>
</gene>
<comment type="caution">
    <text evidence="1">The sequence shown here is derived from an EMBL/GenBank/DDBJ whole genome shotgun (WGS) entry which is preliminary data.</text>
</comment>
<evidence type="ECO:0000313" key="2">
    <source>
        <dbReference type="Proteomes" id="UP000481421"/>
    </source>
</evidence>
<proteinExistence type="predicted"/>
<keyword evidence="2" id="KW-1185">Reference proteome</keyword>
<sequence length="103" mass="10854">MVLSLLLVWIGAQPRPSDFPRHAAFDGFSAVLAPDHAATLTTASKVNRSAEYRHSNDTDVPPLVSDAVYGPTGLELAAELTSVDQPGGKTCCTVPEARAPPQI</sequence>
<dbReference type="AlphaFoldDB" id="A0A6B3RMW6"/>
<evidence type="ECO:0000313" key="1">
    <source>
        <dbReference type="EMBL" id="NEX46546.1"/>
    </source>
</evidence>
<name>A0A6B3RMW6_9RHOB</name>
<protein>
    <submittedName>
        <fullName evidence="1">Uncharacterized protein</fullName>
    </submittedName>
</protein>
<accession>A0A6B3RMW6</accession>